<comment type="caution">
    <text evidence="2">The sequence shown here is derived from an EMBL/GenBank/DDBJ whole genome shotgun (WGS) entry which is preliminary data.</text>
</comment>
<keyword evidence="3" id="KW-1185">Reference proteome</keyword>
<name>A0ABQ5KQN1_9EUKA</name>
<organism evidence="2 3">
    <name type="scientific">Aduncisulcus paluster</name>
    <dbReference type="NCBI Taxonomy" id="2918883"/>
    <lineage>
        <taxon>Eukaryota</taxon>
        <taxon>Metamonada</taxon>
        <taxon>Carpediemonas-like organisms</taxon>
        <taxon>Aduncisulcus</taxon>
    </lineage>
</organism>
<reference evidence="2" key="1">
    <citation type="submission" date="2022-03" db="EMBL/GenBank/DDBJ databases">
        <title>Draft genome sequence of Aduncisulcus paluster, a free-living microaerophilic Fornicata.</title>
        <authorList>
            <person name="Yuyama I."/>
            <person name="Kume K."/>
            <person name="Tamura T."/>
            <person name="Inagaki Y."/>
            <person name="Hashimoto T."/>
        </authorList>
    </citation>
    <scope>NUCLEOTIDE SEQUENCE</scope>
    <source>
        <strain evidence="2">NY0171</strain>
    </source>
</reference>
<protein>
    <submittedName>
        <fullName evidence="2">Uncharacterized protein</fullName>
    </submittedName>
</protein>
<evidence type="ECO:0000256" key="1">
    <source>
        <dbReference type="SAM" id="MobiDB-lite"/>
    </source>
</evidence>
<feature type="region of interest" description="Disordered" evidence="1">
    <location>
        <begin position="359"/>
        <end position="401"/>
    </location>
</feature>
<dbReference type="EMBL" id="BQXS01010867">
    <property type="protein sequence ID" value="GKT34790.1"/>
    <property type="molecule type" value="Genomic_DNA"/>
</dbReference>
<feature type="compositionally biased region" description="Basic and acidic residues" evidence="1">
    <location>
        <begin position="359"/>
        <end position="376"/>
    </location>
</feature>
<proteinExistence type="predicted"/>
<evidence type="ECO:0000313" key="2">
    <source>
        <dbReference type="EMBL" id="GKT34790.1"/>
    </source>
</evidence>
<evidence type="ECO:0000313" key="3">
    <source>
        <dbReference type="Proteomes" id="UP001057375"/>
    </source>
</evidence>
<dbReference type="Proteomes" id="UP001057375">
    <property type="component" value="Unassembled WGS sequence"/>
</dbReference>
<sequence>MKGKQSRDEKDLECTFRPQINKNSLLIASKSRPIYERVFEINRRRKEKIQAQRLELHRQSDRFTPKISKYSRHLAQSRVRGSGSDSVAAHKRLEYEATVKQQKIAQLRKETAQKEAAECTFAPRLTKGTEFIVAESDHFKGKNRDFITRQKAFAMKRDRELRGIKVDLARECTFTPRVSSRSTYSTGESDVIKRLMDTGKKIKQKQNEHAQQVYSSFTFQPDIDPHSKRIASTARRFRPVTTSTYNSGMQIKMKRDELRRKYEKEVKSMCPFKPSLHQSQRKVRVQSVYSKKDPHSIMARIEESRRKQEAKQIQLEIEKIEKESRGCTFQPNLVASSPILRAETHRDPIVVRGLGKHLERQSLGRKQREEKKKSLENGRFVSSTLNPPKRRGMIPSFTTPKPFKLSVDPRAGERRDTTRAELEQHRYGECSFAPVTNVPSHDILHEILESSDDWDLEQLDSDLLHALV</sequence>
<gene>
    <name evidence="2" type="ORF">ADUPG1_008079</name>
</gene>
<dbReference type="PANTHER" id="PTHR37028">
    <property type="entry name" value="UNNAMED PRODUCT-RELATED"/>
    <property type="match status" value="1"/>
</dbReference>
<accession>A0ABQ5KQN1</accession>
<dbReference type="PANTHER" id="PTHR37028:SF4">
    <property type="entry name" value="ALMS MOTIF DOMAIN-CONTAINING PROTEIN"/>
    <property type="match status" value="1"/>
</dbReference>